<sequence>MSCPSHAFGYNGSYCACNPGYWQQPNGSCALFSGGSDWITSSDVGSSSTILTSVLPLENIRRFTQSQAVLLEATLAILLVWLLFCFLIRFAPLRNDSHSIWFRLRWWISRVDCFFSAEHWLEDNKVVVKRKTELGGTFSMASWILFVGLLSALLYQMITKRSIEVQRVIPANAPDLQSFLNDLEINITVVSSMSCSQLRGLDTLVIGTPGSIEYRVLSLSSYVDYQCKNTSSGPTISLKCTSCQIPRRNHYISWQFVDILDGPAMAVGFQFNITSKDHNNDRHMSFIHNNLHDLKLIKPLVHDFVSGSSFSEVADLQASLMNPKDGLINTTLRVSYLSDYIVEIDIESVMGPGLRNFAMRTISLEKLRVEHVLVITGRSNLNDQSSINKQNSLMINSCCGIGSFHKKQLRGGFLSLDNLFLNSNKAGKADLEGRDSNYLFSVQSTQFQSDPL</sequence>
<dbReference type="PANTHER" id="PTHR37254">
    <property type="entry name" value="OS01G0100500 PROTEIN"/>
    <property type="match status" value="1"/>
</dbReference>
<feature type="transmembrane region" description="Helical" evidence="1">
    <location>
        <begin position="140"/>
        <end position="158"/>
    </location>
</feature>
<comment type="caution">
    <text evidence="2">The sequence shown here is derived from an EMBL/GenBank/DDBJ whole genome shotgun (WGS) entry which is preliminary data.</text>
</comment>
<feature type="transmembrane region" description="Helical" evidence="1">
    <location>
        <begin position="69"/>
        <end position="91"/>
    </location>
</feature>
<proteinExistence type="predicted"/>
<protein>
    <submittedName>
        <fullName evidence="2">Uncharacterized protein</fullName>
    </submittedName>
</protein>
<keyword evidence="1" id="KW-1133">Transmembrane helix</keyword>
<evidence type="ECO:0000313" key="2">
    <source>
        <dbReference type="EMBL" id="KAL0925479.1"/>
    </source>
</evidence>
<dbReference type="Proteomes" id="UP001552299">
    <property type="component" value="Unassembled WGS sequence"/>
</dbReference>
<name>A0ABD0VK21_DENTH</name>
<dbReference type="EMBL" id="JANQDX010000004">
    <property type="protein sequence ID" value="KAL0925479.1"/>
    <property type="molecule type" value="Genomic_DNA"/>
</dbReference>
<evidence type="ECO:0000256" key="1">
    <source>
        <dbReference type="SAM" id="Phobius"/>
    </source>
</evidence>
<gene>
    <name evidence="2" type="ORF">M5K25_003810</name>
</gene>
<dbReference type="AlphaFoldDB" id="A0ABD0VK21"/>
<keyword evidence="1" id="KW-0812">Transmembrane</keyword>
<accession>A0ABD0VK21</accession>
<organism evidence="2 3">
    <name type="scientific">Dendrobium thyrsiflorum</name>
    <name type="common">Pinecone-like raceme dendrobium</name>
    <name type="synonym">Orchid</name>
    <dbReference type="NCBI Taxonomy" id="117978"/>
    <lineage>
        <taxon>Eukaryota</taxon>
        <taxon>Viridiplantae</taxon>
        <taxon>Streptophyta</taxon>
        <taxon>Embryophyta</taxon>
        <taxon>Tracheophyta</taxon>
        <taxon>Spermatophyta</taxon>
        <taxon>Magnoliopsida</taxon>
        <taxon>Liliopsida</taxon>
        <taxon>Asparagales</taxon>
        <taxon>Orchidaceae</taxon>
        <taxon>Epidendroideae</taxon>
        <taxon>Malaxideae</taxon>
        <taxon>Dendrobiinae</taxon>
        <taxon>Dendrobium</taxon>
    </lineage>
</organism>
<evidence type="ECO:0000313" key="3">
    <source>
        <dbReference type="Proteomes" id="UP001552299"/>
    </source>
</evidence>
<keyword evidence="1" id="KW-0472">Membrane</keyword>
<reference evidence="2 3" key="1">
    <citation type="journal article" date="2024" name="Plant Biotechnol. J.">
        <title>Dendrobium thyrsiflorum genome and its molecular insights into genes involved in important horticultural traits.</title>
        <authorList>
            <person name="Chen B."/>
            <person name="Wang J.Y."/>
            <person name="Zheng P.J."/>
            <person name="Li K.L."/>
            <person name="Liang Y.M."/>
            <person name="Chen X.F."/>
            <person name="Zhang C."/>
            <person name="Zhao X."/>
            <person name="He X."/>
            <person name="Zhang G.Q."/>
            <person name="Liu Z.J."/>
            <person name="Xu Q."/>
        </authorList>
    </citation>
    <scope>NUCLEOTIDE SEQUENCE [LARGE SCALE GENOMIC DNA]</scope>
    <source>
        <strain evidence="2">GZMU011</strain>
    </source>
</reference>
<keyword evidence="3" id="KW-1185">Reference proteome</keyword>
<dbReference type="PANTHER" id="PTHR37254:SF1">
    <property type="entry name" value="OS01G0100500 PROTEIN"/>
    <property type="match status" value="1"/>
</dbReference>